<dbReference type="Gene3D" id="1.10.260.40">
    <property type="entry name" value="lambda repressor-like DNA-binding domains"/>
    <property type="match status" value="1"/>
</dbReference>
<dbReference type="GO" id="GO:0003677">
    <property type="term" value="F:DNA binding"/>
    <property type="evidence" value="ECO:0007669"/>
    <property type="project" value="InterPro"/>
</dbReference>
<evidence type="ECO:0000259" key="1">
    <source>
        <dbReference type="PROSITE" id="PS50943"/>
    </source>
</evidence>
<sequence>MDSKPLNRIKVVMAERMVTNKDLSEMLNKDTATISRWVTNTSQPTLESLIEIAKALKCDIGDLVRMDDSTILKNQD</sequence>
<dbReference type="OrthoDB" id="7865033at2"/>
<dbReference type="InterPro" id="IPR010982">
    <property type="entry name" value="Lambda_DNA-bd_dom_sf"/>
</dbReference>
<gene>
    <name evidence="2" type="ORF">ST44_10225</name>
</gene>
<accession>A0A0D0IY23</accession>
<reference evidence="2 3" key="1">
    <citation type="submission" date="2015-01" db="EMBL/GenBank/DDBJ databases">
        <title>Comparative genomics of non-oral Prevotella species.</title>
        <authorList>
            <person name="Accetto T."/>
            <person name="Nograsek B."/>
            <person name="Avgustin G."/>
        </authorList>
    </citation>
    <scope>NUCLEOTIDE SEQUENCE [LARGE SCALE GENOMIC DNA]</scope>
    <source>
        <strain evidence="2 3">P5-119</strain>
    </source>
</reference>
<dbReference type="CDD" id="cd00093">
    <property type="entry name" value="HTH_XRE"/>
    <property type="match status" value="1"/>
</dbReference>
<name>A0A0D0IY23_9BACT</name>
<organism evidence="2 3">
    <name type="scientific">Prevotella pectinovora</name>
    <dbReference type="NCBI Taxonomy" id="1602169"/>
    <lineage>
        <taxon>Bacteria</taxon>
        <taxon>Pseudomonadati</taxon>
        <taxon>Bacteroidota</taxon>
        <taxon>Bacteroidia</taxon>
        <taxon>Bacteroidales</taxon>
        <taxon>Prevotellaceae</taxon>
        <taxon>Prevotella</taxon>
    </lineage>
</organism>
<feature type="domain" description="HTH cro/C1-type" evidence="1">
    <location>
        <begin position="21"/>
        <end position="63"/>
    </location>
</feature>
<dbReference type="STRING" id="1602171.ST44_10225"/>
<protein>
    <submittedName>
        <fullName evidence="2">XRE family transcriptional regulator</fullName>
    </submittedName>
</protein>
<dbReference type="PROSITE" id="PS50943">
    <property type="entry name" value="HTH_CROC1"/>
    <property type="match status" value="1"/>
</dbReference>
<dbReference type="SUPFAM" id="SSF47413">
    <property type="entry name" value="lambda repressor-like DNA-binding domains"/>
    <property type="match status" value="1"/>
</dbReference>
<evidence type="ECO:0000313" key="2">
    <source>
        <dbReference type="EMBL" id="KIP60870.1"/>
    </source>
</evidence>
<dbReference type="Pfam" id="PF13443">
    <property type="entry name" value="HTH_26"/>
    <property type="match status" value="1"/>
</dbReference>
<dbReference type="InterPro" id="IPR001387">
    <property type="entry name" value="Cro/C1-type_HTH"/>
</dbReference>
<dbReference type="Proteomes" id="UP000032046">
    <property type="component" value="Unassembled WGS sequence"/>
</dbReference>
<keyword evidence="3" id="KW-1185">Reference proteome</keyword>
<dbReference type="AlphaFoldDB" id="A0A0D0IY23"/>
<evidence type="ECO:0000313" key="3">
    <source>
        <dbReference type="Proteomes" id="UP000032046"/>
    </source>
</evidence>
<dbReference type="EMBL" id="JXQK01000075">
    <property type="protein sequence ID" value="KIP60870.1"/>
    <property type="molecule type" value="Genomic_DNA"/>
</dbReference>
<comment type="caution">
    <text evidence="2">The sequence shown here is derived from an EMBL/GenBank/DDBJ whole genome shotgun (WGS) entry which is preliminary data.</text>
</comment>
<proteinExistence type="predicted"/>
<dbReference type="SMART" id="SM00530">
    <property type="entry name" value="HTH_XRE"/>
    <property type="match status" value="1"/>
</dbReference>
<dbReference type="RefSeq" id="WP_042519868.1">
    <property type="nucleotide sequence ID" value="NZ_JXQI01000007.1"/>
</dbReference>